<dbReference type="InterPro" id="IPR050469">
    <property type="entry name" value="Diguanylate_Cyclase"/>
</dbReference>
<dbReference type="Gene3D" id="3.30.70.270">
    <property type="match status" value="1"/>
</dbReference>
<dbReference type="InterPro" id="IPR029787">
    <property type="entry name" value="Nucleotide_cyclase"/>
</dbReference>
<dbReference type="InterPro" id="IPR043128">
    <property type="entry name" value="Rev_trsase/Diguanyl_cyclase"/>
</dbReference>
<dbReference type="PANTHER" id="PTHR45138:SF9">
    <property type="entry name" value="DIGUANYLATE CYCLASE DGCM-RELATED"/>
    <property type="match status" value="1"/>
</dbReference>
<name>A0A174CH74_9FIRM</name>
<evidence type="ECO:0000259" key="1">
    <source>
        <dbReference type="PROSITE" id="PS50887"/>
    </source>
</evidence>
<dbReference type="PANTHER" id="PTHR45138">
    <property type="entry name" value="REGULATORY COMPONENTS OF SENSORY TRANSDUCTION SYSTEM"/>
    <property type="match status" value="1"/>
</dbReference>
<dbReference type="GeneID" id="83709286"/>
<evidence type="ECO:0000313" key="3">
    <source>
        <dbReference type="Proteomes" id="UP000095546"/>
    </source>
</evidence>
<dbReference type="SUPFAM" id="SSF55073">
    <property type="entry name" value="Nucleotide cyclase"/>
    <property type="match status" value="1"/>
</dbReference>
<reference evidence="2 3" key="1">
    <citation type="submission" date="2015-09" db="EMBL/GenBank/DDBJ databases">
        <authorList>
            <consortium name="Pathogen Informatics"/>
        </authorList>
    </citation>
    <scope>NUCLEOTIDE SEQUENCE [LARGE SCALE GENOMIC DNA]</scope>
    <source>
        <strain evidence="2 3">2789STDY5608828</strain>
    </source>
</reference>
<evidence type="ECO:0000313" key="2">
    <source>
        <dbReference type="EMBL" id="CUO11115.1"/>
    </source>
</evidence>
<dbReference type="SMART" id="SM00267">
    <property type="entry name" value="GGDEF"/>
    <property type="match status" value="1"/>
</dbReference>
<dbReference type="EC" id="2.7.7.65" evidence="2"/>
<dbReference type="OrthoDB" id="9801014at2"/>
<dbReference type="NCBIfam" id="TIGR00254">
    <property type="entry name" value="GGDEF"/>
    <property type="match status" value="1"/>
</dbReference>
<feature type="domain" description="GGDEF" evidence="1">
    <location>
        <begin position="8"/>
        <end position="127"/>
    </location>
</feature>
<dbReference type="Proteomes" id="UP000095546">
    <property type="component" value="Unassembled WGS sequence"/>
</dbReference>
<dbReference type="GO" id="GO:0052621">
    <property type="term" value="F:diguanylate cyclase activity"/>
    <property type="evidence" value="ECO:0007669"/>
    <property type="project" value="UniProtKB-EC"/>
</dbReference>
<keyword evidence="2" id="KW-0548">Nucleotidyltransferase</keyword>
<sequence length="127" mass="13953">MTNLPKGISCAFVFGDVNGLKRMNDVHGHEAGDVLIKTVARIMQRAQQGAGEGHVFRMGGDEFLMIVEHADGQKTAAIIQSLRDAFRANNVSVALGHLTCMTPISDIDAIITKVDREMYKDKGRQKR</sequence>
<dbReference type="EMBL" id="CYYU01000030">
    <property type="protein sequence ID" value="CUO11115.1"/>
    <property type="molecule type" value="Genomic_DNA"/>
</dbReference>
<dbReference type="eggNOG" id="COG2199">
    <property type="taxonomic scope" value="Bacteria"/>
</dbReference>
<dbReference type="STRING" id="187979.ERS852385_02155"/>
<proteinExistence type="predicted"/>
<dbReference type="AlphaFoldDB" id="A0A174CH74"/>
<keyword evidence="2" id="KW-0808">Transferase</keyword>
<accession>A0A174CH74</accession>
<gene>
    <name evidence="2" type="primary">ydeH</name>
    <name evidence="2" type="ORF">ERS852385_02155</name>
</gene>
<dbReference type="InterPro" id="IPR000160">
    <property type="entry name" value="GGDEF_dom"/>
</dbReference>
<dbReference type="RefSeq" id="WP_036378965.1">
    <property type="nucleotide sequence ID" value="NZ_CABIWZ010000030.1"/>
</dbReference>
<keyword evidence="3" id="KW-1185">Reference proteome</keyword>
<dbReference type="Pfam" id="PF00990">
    <property type="entry name" value="GGDEF"/>
    <property type="match status" value="1"/>
</dbReference>
<protein>
    <submittedName>
        <fullName evidence="2">Diguanylate cyclase YdeH</fullName>
        <ecNumber evidence="2">2.7.7.65</ecNumber>
    </submittedName>
</protein>
<dbReference type="PROSITE" id="PS50887">
    <property type="entry name" value="GGDEF"/>
    <property type="match status" value="1"/>
</dbReference>
<dbReference type="CDD" id="cd01949">
    <property type="entry name" value="GGDEF"/>
    <property type="match status" value="1"/>
</dbReference>
<organism evidence="2 3">
    <name type="scientific">Mitsuokella jalaludinii</name>
    <dbReference type="NCBI Taxonomy" id="187979"/>
    <lineage>
        <taxon>Bacteria</taxon>
        <taxon>Bacillati</taxon>
        <taxon>Bacillota</taxon>
        <taxon>Negativicutes</taxon>
        <taxon>Selenomonadales</taxon>
        <taxon>Selenomonadaceae</taxon>
        <taxon>Mitsuokella</taxon>
    </lineage>
</organism>